<feature type="compositionally biased region" description="Pro residues" evidence="1">
    <location>
        <begin position="55"/>
        <end position="65"/>
    </location>
</feature>
<dbReference type="GO" id="GO:0010972">
    <property type="term" value="P:negative regulation of G2/M transition of mitotic cell cycle"/>
    <property type="evidence" value="ECO:0007669"/>
    <property type="project" value="TreeGrafter"/>
</dbReference>
<dbReference type="InterPro" id="IPR006597">
    <property type="entry name" value="Sel1-like"/>
</dbReference>
<dbReference type="SUPFAM" id="SSF81901">
    <property type="entry name" value="HCP-like"/>
    <property type="match status" value="1"/>
</dbReference>
<dbReference type="GO" id="GO:0032153">
    <property type="term" value="C:cell division site"/>
    <property type="evidence" value="ECO:0007669"/>
    <property type="project" value="TreeGrafter"/>
</dbReference>
<proteinExistence type="predicted"/>
<dbReference type="STRING" id="1328759.A0A5C2SDM2"/>
<organism evidence="2 3">
    <name type="scientific">Lentinus tigrinus ALCF2SS1-6</name>
    <dbReference type="NCBI Taxonomy" id="1328759"/>
    <lineage>
        <taxon>Eukaryota</taxon>
        <taxon>Fungi</taxon>
        <taxon>Dikarya</taxon>
        <taxon>Basidiomycota</taxon>
        <taxon>Agaricomycotina</taxon>
        <taxon>Agaricomycetes</taxon>
        <taxon>Polyporales</taxon>
        <taxon>Polyporaceae</taxon>
        <taxon>Lentinus</taxon>
    </lineage>
</organism>
<evidence type="ECO:0000313" key="2">
    <source>
        <dbReference type="EMBL" id="RPD59446.1"/>
    </source>
</evidence>
<dbReference type="InterPro" id="IPR052945">
    <property type="entry name" value="Mitotic_Regulator"/>
</dbReference>
<dbReference type="SMART" id="SM00671">
    <property type="entry name" value="SEL1"/>
    <property type="match status" value="3"/>
</dbReference>
<feature type="compositionally biased region" description="Pro residues" evidence="1">
    <location>
        <begin position="105"/>
        <end position="116"/>
    </location>
</feature>
<dbReference type="Gene3D" id="1.25.40.10">
    <property type="entry name" value="Tetratricopeptide repeat domain"/>
    <property type="match status" value="1"/>
</dbReference>
<dbReference type="Proteomes" id="UP000313359">
    <property type="component" value="Unassembled WGS sequence"/>
</dbReference>
<feature type="compositionally biased region" description="Low complexity" evidence="1">
    <location>
        <begin position="123"/>
        <end position="133"/>
    </location>
</feature>
<accession>A0A5C2SDM2</accession>
<name>A0A5C2SDM2_9APHY</name>
<dbReference type="Pfam" id="PF08238">
    <property type="entry name" value="Sel1"/>
    <property type="match status" value="3"/>
</dbReference>
<dbReference type="PANTHER" id="PTHR43628">
    <property type="entry name" value="ACTIVATOR OF C KINASE PROTEIN 1-RELATED"/>
    <property type="match status" value="1"/>
</dbReference>
<evidence type="ECO:0000256" key="1">
    <source>
        <dbReference type="SAM" id="MobiDB-lite"/>
    </source>
</evidence>
<dbReference type="AlphaFoldDB" id="A0A5C2SDM2"/>
<dbReference type="EMBL" id="ML122270">
    <property type="protein sequence ID" value="RPD59446.1"/>
    <property type="molecule type" value="Genomic_DNA"/>
</dbReference>
<sequence>MRNVPSPTSYEHPPATASPRLGSSPLNSPAVGPSTQSDSRPVSPASMREQQPYANPYPSPTPSPNTPGIGGQPPRINSSASVYSNYSYYELPPTPTSATINGPRSPAPFPAPPSAPPNVSHMPTTPAAPGAPGRQRAKSTASRSSRHKEEDPALTHPQTPQDYLQLGIKCHLENRLAESAQAFEKSATLNGGCGVGMLMWGLAQRHGWGCAKDEATGFKWLRRAAELAVTDMEKGQQGDMSAVRSELVLAIYEVGQSFFRGWGVQKDKEMAVQYYRVASRLGDPDAQQELAFCLEHGKGCKKDKKEAAKWYRAAVKQGASDVGLAWIYKDKYQ</sequence>
<feature type="region of interest" description="Disordered" evidence="1">
    <location>
        <begin position="1"/>
        <end position="79"/>
    </location>
</feature>
<evidence type="ECO:0000313" key="3">
    <source>
        <dbReference type="Proteomes" id="UP000313359"/>
    </source>
</evidence>
<dbReference type="OrthoDB" id="2148946at2759"/>
<reference evidence="2" key="1">
    <citation type="journal article" date="2018" name="Genome Biol. Evol.">
        <title>Genomics and development of Lentinus tigrinus, a white-rot wood-decaying mushroom with dimorphic fruiting bodies.</title>
        <authorList>
            <person name="Wu B."/>
            <person name="Xu Z."/>
            <person name="Knudson A."/>
            <person name="Carlson A."/>
            <person name="Chen N."/>
            <person name="Kovaka S."/>
            <person name="LaButti K."/>
            <person name="Lipzen A."/>
            <person name="Pennachio C."/>
            <person name="Riley R."/>
            <person name="Schakwitz W."/>
            <person name="Umezawa K."/>
            <person name="Ohm R.A."/>
            <person name="Grigoriev I.V."/>
            <person name="Nagy L.G."/>
            <person name="Gibbons J."/>
            <person name="Hibbett D."/>
        </authorList>
    </citation>
    <scope>NUCLEOTIDE SEQUENCE [LARGE SCALE GENOMIC DNA]</scope>
    <source>
        <strain evidence="2">ALCF2SS1-6</strain>
    </source>
</reference>
<protein>
    <submittedName>
        <fullName evidence="2">HCP-like protein</fullName>
    </submittedName>
</protein>
<keyword evidence="3" id="KW-1185">Reference proteome</keyword>
<dbReference type="InterPro" id="IPR011990">
    <property type="entry name" value="TPR-like_helical_dom_sf"/>
</dbReference>
<feature type="region of interest" description="Disordered" evidence="1">
    <location>
        <begin position="95"/>
        <end position="160"/>
    </location>
</feature>
<gene>
    <name evidence="2" type="ORF">L227DRAFT_549199</name>
</gene>
<dbReference type="PANTHER" id="PTHR43628:SF1">
    <property type="entry name" value="CHITIN SYNTHASE REGULATORY FACTOR 2-RELATED"/>
    <property type="match status" value="1"/>
</dbReference>